<dbReference type="PANTHER" id="PTHR43969:SF9">
    <property type="entry name" value="GLUTATHIONE S TRANSFERASE D10, ISOFORM A-RELATED"/>
    <property type="match status" value="1"/>
</dbReference>
<dbReference type="Gene3D" id="1.20.1050.10">
    <property type="match status" value="1"/>
</dbReference>
<dbReference type="PROSITE" id="PS50404">
    <property type="entry name" value="GST_NTER"/>
    <property type="match status" value="1"/>
</dbReference>
<name>A0A8K0CJH7_IGNLU</name>
<dbReference type="InterPro" id="IPR036282">
    <property type="entry name" value="Glutathione-S-Trfase_C_sf"/>
</dbReference>
<feature type="domain" description="GST C-terminal" evidence="3">
    <location>
        <begin position="41"/>
        <end position="160"/>
    </location>
</feature>
<evidence type="ECO:0000259" key="2">
    <source>
        <dbReference type="PROSITE" id="PS50404"/>
    </source>
</evidence>
<evidence type="ECO:0000313" key="5">
    <source>
        <dbReference type="Proteomes" id="UP000801492"/>
    </source>
</evidence>
<proteinExistence type="predicted"/>
<dbReference type="PANTHER" id="PTHR43969">
    <property type="entry name" value="GLUTATHIONE S TRANSFERASE D10, ISOFORM A-RELATED"/>
    <property type="match status" value="1"/>
</dbReference>
<dbReference type="SUPFAM" id="SSF47616">
    <property type="entry name" value="GST C-terminal domain-like"/>
    <property type="match status" value="1"/>
</dbReference>
<feature type="domain" description="GST N-terminal" evidence="2">
    <location>
        <begin position="1"/>
        <end position="35"/>
    </location>
</feature>
<evidence type="ECO:0000256" key="1">
    <source>
        <dbReference type="ARBA" id="ARBA00011738"/>
    </source>
</evidence>
<dbReference type="GO" id="GO:0004364">
    <property type="term" value="F:glutathione transferase activity"/>
    <property type="evidence" value="ECO:0007669"/>
    <property type="project" value="TreeGrafter"/>
</dbReference>
<dbReference type="SFLD" id="SFLDG00358">
    <property type="entry name" value="Main_(cytGST)"/>
    <property type="match status" value="1"/>
</dbReference>
<dbReference type="FunFam" id="1.20.1050.10:FF:000007">
    <property type="entry name" value="Glutathione S-transferase 1-1"/>
    <property type="match status" value="1"/>
</dbReference>
<evidence type="ECO:0000313" key="4">
    <source>
        <dbReference type="EMBL" id="KAF2886397.1"/>
    </source>
</evidence>
<dbReference type="InterPro" id="IPR004045">
    <property type="entry name" value="Glutathione_S-Trfase_N"/>
</dbReference>
<dbReference type="Pfam" id="PF13417">
    <property type="entry name" value="GST_N_3"/>
    <property type="match status" value="1"/>
</dbReference>
<comment type="subunit">
    <text evidence="1">Homodimer.</text>
</comment>
<dbReference type="EMBL" id="VTPC01087796">
    <property type="protein sequence ID" value="KAF2886397.1"/>
    <property type="molecule type" value="Genomic_DNA"/>
</dbReference>
<keyword evidence="5" id="KW-1185">Reference proteome</keyword>
<dbReference type="SFLD" id="SFLDS00019">
    <property type="entry name" value="Glutathione_Transferase_(cytos"/>
    <property type="match status" value="1"/>
</dbReference>
<sequence length="170" mass="19654">MNPQHTVPTMVDDGFILWESRAIMKYLLDQYGKDDLYFPKDPKQAAVVNQRLYFDATTLAPRLVDYYFPVVLLGQTPDIEKKLKYEEALEWLDGFLKKSMWVAGQQMTIADFSIIANVSTAEALGIDISDNRNVWAWYERTKQALAEYGYEEINQEGADMLGKLFRSKLH</sequence>
<dbReference type="InterPro" id="IPR004046">
    <property type="entry name" value="GST_C"/>
</dbReference>
<dbReference type="GO" id="GO:0006749">
    <property type="term" value="P:glutathione metabolic process"/>
    <property type="evidence" value="ECO:0007669"/>
    <property type="project" value="TreeGrafter"/>
</dbReference>
<protein>
    <submittedName>
        <fullName evidence="4">Uncharacterized protein</fullName>
    </submittedName>
</protein>
<dbReference type="InterPro" id="IPR040079">
    <property type="entry name" value="Glutathione_S-Trfase"/>
</dbReference>
<dbReference type="Gene3D" id="3.40.30.10">
    <property type="entry name" value="Glutaredoxin"/>
    <property type="match status" value="1"/>
</dbReference>
<dbReference type="SUPFAM" id="SSF52833">
    <property type="entry name" value="Thioredoxin-like"/>
    <property type="match status" value="1"/>
</dbReference>
<dbReference type="PROSITE" id="PS50405">
    <property type="entry name" value="GST_CTER"/>
    <property type="match status" value="1"/>
</dbReference>
<comment type="caution">
    <text evidence="4">The sequence shown here is derived from an EMBL/GenBank/DDBJ whole genome shotgun (WGS) entry which is preliminary data.</text>
</comment>
<accession>A0A8K0CJH7</accession>
<dbReference type="Proteomes" id="UP000801492">
    <property type="component" value="Unassembled WGS sequence"/>
</dbReference>
<dbReference type="OrthoDB" id="2309723at2759"/>
<evidence type="ECO:0000259" key="3">
    <source>
        <dbReference type="PROSITE" id="PS50405"/>
    </source>
</evidence>
<organism evidence="4 5">
    <name type="scientific">Ignelater luminosus</name>
    <name type="common">Cucubano</name>
    <name type="synonym">Pyrophorus luminosus</name>
    <dbReference type="NCBI Taxonomy" id="2038154"/>
    <lineage>
        <taxon>Eukaryota</taxon>
        <taxon>Metazoa</taxon>
        <taxon>Ecdysozoa</taxon>
        <taxon>Arthropoda</taxon>
        <taxon>Hexapoda</taxon>
        <taxon>Insecta</taxon>
        <taxon>Pterygota</taxon>
        <taxon>Neoptera</taxon>
        <taxon>Endopterygota</taxon>
        <taxon>Coleoptera</taxon>
        <taxon>Polyphaga</taxon>
        <taxon>Elateriformia</taxon>
        <taxon>Elateroidea</taxon>
        <taxon>Elateridae</taxon>
        <taxon>Agrypninae</taxon>
        <taxon>Pyrophorini</taxon>
        <taxon>Ignelater</taxon>
    </lineage>
</organism>
<gene>
    <name evidence="4" type="ORF">ILUMI_19777</name>
</gene>
<dbReference type="Pfam" id="PF00043">
    <property type="entry name" value="GST_C"/>
    <property type="match status" value="1"/>
</dbReference>
<dbReference type="InterPro" id="IPR036249">
    <property type="entry name" value="Thioredoxin-like_sf"/>
</dbReference>
<dbReference type="AlphaFoldDB" id="A0A8K0CJH7"/>
<dbReference type="CDD" id="cd03177">
    <property type="entry name" value="GST_C_Delta_Epsilon"/>
    <property type="match status" value="1"/>
</dbReference>
<reference evidence="4" key="1">
    <citation type="submission" date="2019-08" db="EMBL/GenBank/DDBJ databases">
        <title>The genome of the North American firefly Photinus pyralis.</title>
        <authorList>
            <consortium name="Photinus pyralis genome working group"/>
            <person name="Fallon T.R."/>
            <person name="Sander Lower S.E."/>
            <person name="Weng J.-K."/>
        </authorList>
    </citation>
    <scope>NUCLEOTIDE SEQUENCE</scope>
    <source>
        <strain evidence="4">TRF0915ILg1</strain>
        <tissue evidence="4">Whole body</tissue>
    </source>
</reference>
<dbReference type="InterPro" id="IPR010987">
    <property type="entry name" value="Glutathione-S-Trfase_C-like"/>
</dbReference>